<keyword evidence="4 6" id="KW-0472">Membrane</keyword>
<feature type="transmembrane region" description="Helical" evidence="6">
    <location>
        <begin position="38"/>
        <end position="57"/>
    </location>
</feature>
<evidence type="ECO:0000256" key="5">
    <source>
        <dbReference type="PROSITE-ProRule" id="PRU00339"/>
    </source>
</evidence>
<comment type="subcellular location">
    <subcellularLocation>
        <location evidence="1">Membrane</location>
        <topology evidence="1">Multi-pass membrane protein</topology>
    </subcellularLocation>
</comment>
<dbReference type="GO" id="GO:0016874">
    <property type="term" value="F:ligase activity"/>
    <property type="evidence" value="ECO:0007669"/>
    <property type="project" value="UniProtKB-KW"/>
</dbReference>
<dbReference type="Pfam" id="PF04932">
    <property type="entry name" value="Wzy_C"/>
    <property type="match status" value="1"/>
</dbReference>
<evidence type="ECO:0000313" key="9">
    <source>
        <dbReference type="Proteomes" id="UP001597480"/>
    </source>
</evidence>
<dbReference type="PANTHER" id="PTHR37422:SF13">
    <property type="entry name" value="LIPOPOLYSACCHARIDE BIOSYNTHESIS PROTEIN PA4999-RELATED"/>
    <property type="match status" value="1"/>
</dbReference>
<dbReference type="InterPro" id="IPR011990">
    <property type="entry name" value="TPR-like_helical_dom_sf"/>
</dbReference>
<dbReference type="Gene3D" id="1.25.40.10">
    <property type="entry name" value="Tetratricopeptide repeat domain"/>
    <property type="match status" value="2"/>
</dbReference>
<reference evidence="9" key="1">
    <citation type="journal article" date="2019" name="Int. J. Syst. Evol. Microbiol.">
        <title>The Global Catalogue of Microorganisms (GCM) 10K type strain sequencing project: providing services to taxonomists for standard genome sequencing and annotation.</title>
        <authorList>
            <consortium name="The Broad Institute Genomics Platform"/>
            <consortium name="The Broad Institute Genome Sequencing Center for Infectious Disease"/>
            <person name="Wu L."/>
            <person name="Ma J."/>
        </authorList>
    </citation>
    <scope>NUCLEOTIDE SEQUENCE [LARGE SCALE GENOMIC DNA]</scope>
    <source>
        <strain evidence="9">KCTC 42107</strain>
    </source>
</reference>
<comment type="caution">
    <text evidence="8">The sequence shown here is derived from an EMBL/GenBank/DDBJ whole genome shotgun (WGS) entry which is preliminary data.</text>
</comment>
<evidence type="ECO:0000259" key="7">
    <source>
        <dbReference type="Pfam" id="PF04932"/>
    </source>
</evidence>
<feature type="repeat" description="TPR" evidence="5">
    <location>
        <begin position="652"/>
        <end position="685"/>
    </location>
</feature>
<feature type="transmembrane region" description="Helical" evidence="6">
    <location>
        <begin position="413"/>
        <end position="432"/>
    </location>
</feature>
<protein>
    <submittedName>
        <fullName evidence="8">O-antigen ligase family protein</fullName>
    </submittedName>
</protein>
<dbReference type="RefSeq" id="WP_379821316.1">
    <property type="nucleotide sequence ID" value="NZ_JBHUMD010000026.1"/>
</dbReference>
<feature type="domain" description="O-antigen ligase-related" evidence="7">
    <location>
        <begin position="205"/>
        <end position="362"/>
    </location>
</feature>
<dbReference type="EMBL" id="JBHUMD010000026">
    <property type="protein sequence ID" value="MFD2602851.1"/>
    <property type="molecule type" value="Genomic_DNA"/>
</dbReference>
<dbReference type="Proteomes" id="UP001597480">
    <property type="component" value="Unassembled WGS sequence"/>
</dbReference>
<feature type="transmembrane region" description="Helical" evidence="6">
    <location>
        <begin position="384"/>
        <end position="401"/>
    </location>
</feature>
<proteinExistence type="predicted"/>
<feature type="transmembrane region" description="Helical" evidence="6">
    <location>
        <begin position="206"/>
        <end position="235"/>
    </location>
</feature>
<feature type="repeat" description="TPR" evidence="5">
    <location>
        <begin position="505"/>
        <end position="538"/>
    </location>
</feature>
<feature type="transmembrane region" description="Helical" evidence="6">
    <location>
        <begin position="9"/>
        <end position="32"/>
    </location>
</feature>
<feature type="transmembrane region" description="Helical" evidence="6">
    <location>
        <begin position="173"/>
        <end position="194"/>
    </location>
</feature>
<evidence type="ECO:0000256" key="2">
    <source>
        <dbReference type="ARBA" id="ARBA00022692"/>
    </source>
</evidence>
<accession>A0ABW5NUQ9</accession>
<keyword evidence="2 6" id="KW-0812">Transmembrane</keyword>
<sequence>MSLTDKKPLVISDFTVLFFIVLILATDFLPYFKTIEIIHPQFLYLSVINVLMGLYFYFSPKDIINNSFAAVKKSRLALFYLVFVVMCGVSVFAAKNVSLVFTNLTEIFIVFVLFVNLSILLKDKLNVFYKIVFVICVSTFLQSFNELYDAFVHANKTSVIEGLGQLKWKTGNINILAASMSIKIPFLLLGITQFSGYKKWFVTATLFLAILTILLTGARSGLINLFLVFSIYIIYLFKTNPVSKTVFLKLTTLLLPLVFSIVVSNLVFAKTRNVSERYSSVTKRIEQIKTNDASAKMRLTMWDDALKLWQSSPVLGIGLGNYRIESIPHESKSIDSSIVSLHAHNDFLEILSETGLINGIIYLSLFVSIFFINLTRVIKSKNELNRIIALITLLLVIVYGVDSMFNFPMYRPTMQIFMSLLFAFTVINSHQLSDNSVSVKSLNPSALIIVISLVSTFSAYIVFKASNLEYLIKTDDINVKASGVLNGDEVIRRLPLYPNVFGSSESFLEYAGIYYFREKKYDKAIECLNKADKINPYLGRVDFYKHLVFEEKGNADSSYYCVKRAFYWRPKNASYYNKSINVAASKRDTLEILKEHDLFAKYTNSALAWKQTGQALQSAGYSRNGLHKFINSGLKVMPNDSILIRQQKDFMVTDQLVEGQKYASIGNPEKSLACYKKALQIDPGNIYAIQNIGFHYFNNGQIAKAIDYFQNALKKPGLYDGHTEYYTAVSYMKLNNLEKACEYFKLAKERNYPMKEDEINKICR</sequence>
<keyword evidence="8" id="KW-0436">Ligase</keyword>
<evidence type="ECO:0000256" key="4">
    <source>
        <dbReference type="ARBA" id="ARBA00023136"/>
    </source>
</evidence>
<dbReference type="InterPro" id="IPR019734">
    <property type="entry name" value="TPR_rpt"/>
</dbReference>
<feature type="transmembrane region" description="Helical" evidence="6">
    <location>
        <begin position="77"/>
        <end position="94"/>
    </location>
</feature>
<feature type="transmembrane region" description="Helical" evidence="6">
    <location>
        <begin position="247"/>
        <end position="268"/>
    </location>
</feature>
<dbReference type="InterPro" id="IPR051533">
    <property type="entry name" value="WaaL-like"/>
</dbReference>
<evidence type="ECO:0000256" key="3">
    <source>
        <dbReference type="ARBA" id="ARBA00022989"/>
    </source>
</evidence>
<feature type="transmembrane region" description="Helical" evidence="6">
    <location>
        <begin position="444"/>
        <end position="463"/>
    </location>
</feature>
<dbReference type="SUPFAM" id="SSF48452">
    <property type="entry name" value="TPR-like"/>
    <property type="match status" value="1"/>
</dbReference>
<dbReference type="Pfam" id="PF13181">
    <property type="entry name" value="TPR_8"/>
    <property type="match status" value="2"/>
</dbReference>
<evidence type="ECO:0000256" key="1">
    <source>
        <dbReference type="ARBA" id="ARBA00004141"/>
    </source>
</evidence>
<gene>
    <name evidence="8" type="ORF">ACFSR3_12345</name>
</gene>
<evidence type="ECO:0000313" key="8">
    <source>
        <dbReference type="EMBL" id="MFD2602851.1"/>
    </source>
</evidence>
<keyword evidence="3 6" id="KW-1133">Transmembrane helix</keyword>
<keyword evidence="9" id="KW-1185">Reference proteome</keyword>
<dbReference type="SMART" id="SM00028">
    <property type="entry name" value="TPR"/>
    <property type="match status" value="4"/>
</dbReference>
<feature type="transmembrane region" description="Helical" evidence="6">
    <location>
        <begin position="360"/>
        <end position="378"/>
    </location>
</feature>
<dbReference type="Pfam" id="PF13174">
    <property type="entry name" value="TPR_6"/>
    <property type="match status" value="1"/>
</dbReference>
<feature type="transmembrane region" description="Helical" evidence="6">
    <location>
        <begin position="100"/>
        <end position="120"/>
    </location>
</feature>
<dbReference type="PROSITE" id="PS50005">
    <property type="entry name" value="TPR"/>
    <property type="match status" value="2"/>
</dbReference>
<name>A0ABW5NUQ9_9FLAO</name>
<dbReference type="PANTHER" id="PTHR37422">
    <property type="entry name" value="TEICHURONIC ACID BIOSYNTHESIS PROTEIN TUAE"/>
    <property type="match status" value="1"/>
</dbReference>
<dbReference type="InterPro" id="IPR007016">
    <property type="entry name" value="O-antigen_ligase-rel_domated"/>
</dbReference>
<organism evidence="8 9">
    <name type="scientific">Flavobacterium suzhouense</name>
    <dbReference type="NCBI Taxonomy" id="1529638"/>
    <lineage>
        <taxon>Bacteria</taxon>
        <taxon>Pseudomonadati</taxon>
        <taxon>Bacteroidota</taxon>
        <taxon>Flavobacteriia</taxon>
        <taxon>Flavobacteriales</taxon>
        <taxon>Flavobacteriaceae</taxon>
        <taxon>Flavobacterium</taxon>
    </lineage>
</organism>
<evidence type="ECO:0000256" key="6">
    <source>
        <dbReference type="SAM" id="Phobius"/>
    </source>
</evidence>
<keyword evidence="5" id="KW-0802">TPR repeat</keyword>